<dbReference type="SUPFAM" id="SSF51182">
    <property type="entry name" value="RmlC-like cupins"/>
    <property type="match status" value="1"/>
</dbReference>
<dbReference type="PATRIC" id="fig|861450.3.peg.762"/>
<dbReference type="HOGENOM" id="CLU_116722_0_0_9"/>
<dbReference type="PANTHER" id="PTHR35848:SF6">
    <property type="entry name" value="CUPIN TYPE-2 DOMAIN-CONTAINING PROTEIN"/>
    <property type="match status" value="1"/>
</dbReference>
<keyword evidence="5" id="KW-1185">Reference proteome</keyword>
<proteinExistence type="predicted"/>
<comment type="caution">
    <text evidence="4">The sequence shown here is derived from an EMBL/GenBank/DDBJ whole genome shotgun (WGS) entry which is preliminary data.</text>
</comment>
<keyword evidence="2" id="KW-0732">Signal</keyword>
<dbReference type="CDD" id="cd02221">
    <property type="entry name" value="cupin_TM1287-like"/>
    <property type="match status" value="1"/>
</dbReference>
<evidence type="ECO:0000256" key="1">
    <source>
        <dbReference type="ARBA" id="ARBA00022723"/>
    </source>
</evidence>
<organism evidence="4 5">
    <name type="scientific">Anaeroglobus geminatus F0357</name>
    <dbReference type="NCBI Taxonomy" id="861450"/>
    <lineage>
        <taxon>Bacteria</taxon>
        <taxon>Bacillati</taxon>
        <taxon>Bacillota</taxon>
        <taxon>Negativicutes</taxon>
        <taxon>Veillonellales</taxon>
        <taxon>Veillonellaceae</taxon>
        <taxon>Anaeroglobus</taxon>
    </lineage>
</organism>
<feature type="signal peptide" evidence="2">
    <location>
        <begin position="1"/>
        <end position="22"/>
    </location>
</feature>
<dbReference type="RefSeq" id="WP_006789786.1">
    <property type="nucleotide sequence ID" value="NZ_JH417575.1"/>
</dbReference>
<dbReference type="Gene3D" id="2.60.120.10">
    <property type="entry name" value="Jelly Rolls"/>
    <property type="match status" value="1"/>
</dbReference>
<gene>
    <name evidence="4" type="ORF">HMPREF0080_00799</name>
</gene>
<dbReference type="AlphaFoldDB" id="G9YGN2"/>
<dbReference type="OrthoDB" id="9797047at2"/>
<dbReference type="EMBL" id="AGCJ01000025">
    <property type="protein sequence ID" value="EHM41845.1"/>
    <property type="molecule type" value="Genomic_DNA"/>
</dbReference>
<evidence type="ECO:0000256" key="2">
    <source>
        <dbReference type="SAM" id="SignalP"/>
    </source>
</evidence>
<reference evidence="4 5" key="1">
    <citation type="submission" date="2011-08" db="EMBL/GenBank/DDBJ databases">
        <authorList>
            <person name="Weinstock G."/>
            <person name="Sodergren E."/>
            <person name="Clifton S."/>
            <person name="Fulton L."/>
            <person name="Fulton B."/>
            <person name="Courtney L."/>
            <person name="Fronick C."/>
            <person name="Harrison M."/>
            <person name="Strong C."/>
            <person name="Farmer C."/>
            <person name="Delahaunty K."/>
            <person name="Markovic C."/>
            <person name="Hall O."/>
            <person name="Minx P."/>
            <person name="Tomlinson C."/>
            <person name="Mitreva M."/>
            <person name="Hou S."/>
            <person name="Chen J."/>
            <person name="Wollam A."/>
            <person name="Pepin K.H."/>
            <person name="Johnson M."/>
            <person name="Bhonagiri V."/>
            <person name="Zhang X."/>
            <person name="Suruliraj S."/>
            <person name="Warren W."/>
            <person name="Chinwalla A."/>
            <person name="Mardis E.R."/>
            <person name="Wilson R.K."/>
        </authorList>
    </citation>
    <scope>NUCLEOTIDE SEQUENCE [LARGE SCALE GENOMIC DNA]</scope>
    <source>
        <strain evidence="4 5">F0357</strain>
    </source>
</reference>
<evidence type="ECO:0000259" key="3">
    <source>
        <dbReference type="Pfam" id="PF07883"/>
    </source>
</evidence>
<dbReference type="InterPro" id="IPR013096">
    <property type="entry name" value="Cupin_2"/>
</dbReference>
<keyword evidence="1" id="KW-0479">Metal-binding</keyword>
<evidence type="ECO:0000313" key="4">
    <source>
        <dbReference type="EMBL" id="EHM41845.1"/>
    </source>
</evidence>
<protein>
    <submittedName>
        <fullName evidence="4">Cupin domain protein</fullName>
    </submittedName>
</protein>
<dbReference type="Proteomes" id="UP000005481">
    <property type="component" value="Unassembled WGS sequence"/>
</dbReference>
<sequence length="165" mass="18123">MKKKIISACVWGCLVWGTVAFAADSAGTDLSALPQVYQRERLITLNKQNVADGNGTLYGKFSFTRDTAVPEQAIKEIGWMTLYRGDSVGLHPHSINEDAYIIVSGEGIFTDGSGTDTVVRAGDITIARPGQKHGLRNEKAEPLVFLDIIAQNDTYRQNRPQPEKK</sequence>
<dbReference type="Pfam" id="PF07883">
    <property type="entry name" value="Cupin_2"/>
    <property type="match status" value="1"/>
</dbReference>
<name>G9YGN2_9FIRM</name>
<dbReference type="eggNOG" id="COG0662">
    <property type="taxonomic scope" value="Bacteria"/>
</dbReference>
<dbReference type="STRING" id="861450.HMPREF0080_00799"/>
<dbReference type="InterPro" id="IPR051610">
    <property type="entry name" value="GPI/OXD"/>
</dbReference>
<accession>G9YGN2</accession>
<dbReference type="InterPro" id="IPR014710">
    <property type="entry name" value="RmlC-like_jellyroll"/>
</dbReference>
<dbReference type="GO" id="GO:0046872">
    <property type="term" value="F:metal ion binding"/>
    <property type="evidence" value="ECO:0007669"/>
    <property type="project" value="UniProtKB-KW"/>
</dbReference>
<feature type="chain" id="PRO_5003529165" evidence="2">
    <location>
        <begin position="23"/>
        <end position="165"/>
    </location>
</feature>
<evidence type="ECO:0000313" key="5">
    <source>
        <dbReference type="Proteomes" id="UP000005481"/>
    </source>
</evidence>
<feature type="domain" description="Cupin type-2" evidence="3">
    <location>
        <begin position="79"/>
        <end position="148"/>
    </location>
</feature>
<dbReference type="PANTHER" id="PTHR35848">
    <property type="entry name" value="OXALATE-BINDING PROTEIN"/>
    <property type="match status" value="1"/>
</dbReference>
<dbReference type="InterPro" id="IPR011051">
    <property type="entry name" value="RmlC_Cupin_sf"/>
</dbReference>